<proteinExistence type="predicted"/>
<organism evidence="1 2">
    <name type="scientific">Vermiconidia calcicola</name>
    <dbReference type="NCBI Taxonomy" id="1690605"/>
    <lineage>
        <taxon>Eukaryota</taxon>
        <taxon>Fungi</taxon>
        <taxon>Dikarya</taxon>
        <taxon>Ascomycota</taxon>
        <taxon>Pezizomycotina</taxon>
        <taxon>Dothideomycetes</taxon>
        <taxon>Dothideomycetidae</taxon>
        <taxon>Mycosphaerellales</taxon>
        <taxon>Extremaceae</taxon>
        <taxon>Vermiconidia</taxon>
    </lineage>
</organism>
<comment type="caution">
    <text evidence="1">The sequence shown here is derived from an EMBL/GenBank/DDBJ whole genome shotgun (WGS) entry which is preliminary data.</text>
</comment>
<dbReference type="EMBL" id="JAXLQG010000017">
    <property type="protein sequence ID" value="KAK5531333.1"/>
    <property type="molecule type" value="Genomic_DNA"/>
</dbReference>
<protein>
    <submittedName>
        <fullName evidence="1">Uncharacterized protein</fullName>
    </submittedName>
</protein>
<dbReference type="Proteomes" id="UP001345827">
    <property type="component" value="Unassembled WGS sequence"/>
</dbReference>
<name>A0AAV9PYS9_9PEZI</name>
<dbReference type="AlphaFoldDB" id="A0AAV9PYS9"/>
<gene>
    <name evidence="1" type="ORF">LTR25_008440</name>
</gene>
<evidence type="ECO:0000313" key="1">
    <source>
        <dbReference type="EMBL" id="KAK5531333.1"/>
    </source>
</evidence>
<reference evidence="1 2" key="1">
    <citation type="submission" date="2023-06" db="EMBL/GenBank/DDBJ databases">
        <title>Black Yeasts Isolated from many extreme environments.</title>
        <authorList>
            <person name="Coleine C."/>
            <person name="Stajich J.E."/>
            <person name="Selbmann L."/>
        </authorList>
    </citation>
    <scope>NUCLEOTIDE SEQUENCE [LARGE SCALE GENOMIC DNA]</scope>
    <source>
        <strain evidence="1 2">CCFEE 5887</strain>
    </source>
</reference>
<accession>A0AAV9PYS9</accession>
<keyword evidence="2" id="KW-1185">Reference proteome</keyword>
<evidence type="ECO:0000313" key="2">
    <source>
        <dbReference type="Proteomes" id="UP001345827"/>
    </source>
</evidence>
<sequence length="285" mass="32305">MATVRPPASFLTLPPEIRISIYHLLFDGQLLRIRHSDDPGTSKAMCVPHDAPRFGIQRDRSKGLNIIFTCRLCLQEARPVLLDTATFDINLWRLGAVSLPAVTLQGFEIDCLPKVRSARWILNFPLQTWNFYLSACHVLPQLEKLEFIDLGLGHSYCGVHRERNSKPRYTEMTFDEMKEGGALHVLEILVALDTPFDEELNAIFLYVKKKSGSTHHAKMSVTYEVTTVDLVKVTLEANLITPWLAIKDADKQLSDYSFIDMPEHVVTKLLKALDVNEGQTDRGFP</sequence>